<dbReference type="EMBL" id="QXTE01000458">
    <property type="protein sequence ID" value="TFJ97830.1"/>
    <property type="molecule type" value="Genomic_DNA"/>
</dbReference>
<gene>
    <name evidence="2" type="ORF">DR999_PMT20294</name>
</gene>
<accession>A0A4D9DKK5</accession>
<reference evidence="2 3" key="1">
    <citation type="submission" date="2019-04" db="EMBL/GenBank/DDBJ databases">
        <title>Draft genome of the big-headed turtle Platysternon megacephalum.</title>
        <authorList>
            <person name="Gong S."/>
        </authorList>
    </citation>
    <scope>NUCLEOTIDE SEQUENCE [LARGE SCALE GENOMIC DNA]</scope>
    <source>
        <strain evidence="2">DO16091913</strain>
        <tissue evidence="2">Muscle</tissue>
    </source>
</reference>
<proteinExistence type="predicted"/>
<organism evidence="2 3">
    <name type="scientific">Platysternon megacephalum</name>
    <name type="common">big-headed turtle</name>
    <dbReference type="NCBI Taxonomy" id="55544"/>
    <lineage>
        <taxon>Eukaryota</taxon>
        <taxon>Metazoa</taxon>
        <taxon>Chordata</taxon>
        <taxon>Craniata</taxon>
        <taxon>Vertebrata</taxon>
        <taxon>Euteleostomi</taxon>
        <taxon>Archelosauria</taxon>
        <taxon>Testudinata</taxon>
        <taxon>Testudines</taxon>
        <taxon>Cryptodira</taxon>
        <taxon>Durocryptodira</taxon>
        <taxon>Testudinoidea</taxon>
        <taxon>Platysternidae</taxon>
        <taxon>Platysternon</taxon>
    </lineage>
</organism>
<evidence type="ECO:0000313" key="2">
    <source>
        <dbReference type="EMBL" id="TFJ97830.1"/>
    </source>
</evidence>
<protein>
    <submittedName>
        <fullName evidence="2">Crk-like protein</fullName>
    </submittedName>
</protein>
<evidence type="ECO:0000256" key="1">
    <source>
        <dbReference type="SAM" id="MobiDB-lite"/>
    </source>
</evidence>
<reference evidence="2 3" key="2">
    <citation type="submission" date="2019-04" db="EMBL/GenBank/DDBJ databases">
        <title>The genome sequence of big-headed turtle.</title>
        <authorList>
            <person name="Gong S."/>
        </authorList>
    </citation>
    <scope>NUCLEOTIDE SEQUENCE [LARGE SCALE GENOMIC DNA]</scope>
    <source>
        <strain evidence="2">DO16091913</strain>
        <tissue evidence="2">Muscle</tissue>
    </source>
</reference>
<dbReference type="AlphaFoldDB" id="A0A4D9DKK5"/>
<evidence type="ECO:0000313" key="3">
    <source>
        <dbReference type="Proteomes" id="UP000297703"/>
    </source>
</evidence>
<comment type="caution">
    <text evidence="2">The sequence shown here is derived from an EMBL/GenBank/DDBJ whole genome shotgun (WGS) entry which is preliminary data.</text>
</comment>
<sequence length="130" mass="13729">MGGVEQEAPDSPRGSSICSPTSQAEWPLPLGQRQLPASHHLLSSQDLQLHNGAGVLRLPQDTPDLAAEQLLARCPGTGCQQPRPQGSAAGATCSPCQGHCSTPCKQGSICSWLLLPGQHVQEKLRHNQTP</sequence>
<dbReference type="Proteomes" id="UP000297703">
    <property type="component" value="Unassembled WGS sequence"/>
</dbReference>
<keyword evidence="3" id="KW-1185">Reference proteome</keyword>
<feature type="region of interest" description="Disordered" evidence="1">
    <location>
        <begin position="1"/>
        <end position="24"/>
    </location>
</feature>
<name>A0A4D9DKK5_9SAUR</name>
<feature type="compositionally biased region" description="Polar residues" evidence="1">
    <location>
        <begin position="13"/>
        <end position="24"/>
    </location>
</feature>